<dbReference type="InterPro" id="IPR036250">
    <property type="entry name" value="AcylCo_DH-like_C"/>
</dbReference>
<dbReference type="OrthoDB" id="10254877at2759"/>
<comment type="caution">
    <text evidence="3">The sequence shown here is derived from an EMBL/GenBank/DDBJ whole genome shotgun (WGS) entry which is preliminary data.</text>
</comment>
<dbReference type="GO" id="GO:0016627">
    <property type="term" value="F:oxidoreductase activity, acting on the CH-CH group of donors"/>
    <property type="evidence" value="ECO:0007669"/>
    <property type="project" value="InterPro"/>
</dbReference>
<name>A0A1V9ZLL2_9STRA</name>
<dbReference type="SUPFAM" id="SSF47203">
    <property type="entry name" value="Acyl-CoA dehydrogenase C-terminal domain-like"/>
    <property type="match status" value="1"/>
</dbReference>
<dbReference type="Gene3D" id="1.20.140.10">
    <property type="entry name" value="Butyryl-CoA Dehydrogenase, subunit A, domain 3"/>
    <property type="match status" value="1"/>
</dbReference>
<organism evidence="3 4">
    <name type="scientific">Thraustotheca clavata</name>
    <dbReference type="NCBI Taxonomy" id="74557"/>
    <lineage>
        <taxon>Eukaryota</taxon>
        <taxon>Sar</taxon>
        <taxon>Stramenopiles</taxon>
        <taxon>Oomycota</taxon>
        <taxon>Saprolegniomycetes</taxon>
        <taxon>Saprolegniales</taxon>
        <taxon>Achlyaceae</taxon>
        <taxon>Thraustotheca</taxon>
    </lineage>
</organism>
<sequence length="62" mass="6804">MFASMAKRFAGDMVYPVTLDAVQIFGGAGVPSAKIYQIYEGTSQIQRLLMGKEMLSRATMEP</sequence>
<proteinExistence type="predicted"/>
<evidence type="ECO:0000313" key="4">
    <source>
        <dbReference type="Proteomes" id="UP000243217"/>
    </source>
</evidence>
<keyword evidence="4" id="KW-1185">Reference proteome</keyword>
<evidence type="ECO:0000259" key="2">
    <source>
        <dbReference type="Pfam" id="PF00441"/>
    </source>
</evidence>
<evidence type="ECO:0000256" key="1">
    <source>
        <dbReference type="ARBA" id="ARBA00022630"/>
    </source>
</evidence>
<evidence type="ECO:0000313" key="3">
    <source>
        <dbReference type="EMBL" id="OQR98878.1"/>
    </source>
</evidence>
<keyword evidence="1" id="KW-0285">Flavoprotein</keyword>
<dbReference type="Pfam" id="PF00441">
    <property type="entry name" value="Acyl-CoA_dh_1"/>
    <property type="match status" value="1"/>
</dbReference>
<dbReference type="AlphaFoldDB" id="A0A1V9ZLL2"/>
<dbReference type="STRING" id="74557.A0A1V9ZLL2"/>
<protein>
    <recommendedName>
        <fullName evidence="2">Acyl-CoA dehydrogenase/oxidase C-terminal domain-containing protein</fullName>
    </recommendedName>
</protein>
<dbReference type="Proteomes" id="UP000243217">
    <property type="component" value="Unassembled WGS sequence"/>
</dbReference>
<dbReference type="EMBL" id="JNBS01001839">
    <property type="protein sequence ID" value="OQR98878.1"/>
    <property type="molecule type" value="Genomic_DNA"/>
</dbReference>
<dbReference type="InterPro" id="IPR009075">
    <property type="entry name" value="AcylCo_DH/oxidase_C"/>
</dbReference>
<accession>A0A1V9ZLL2</accession>
<gene>
    <name evidence="3" type="ORF">THRCLA_21865</name>
</gene>
<feature type="domain" description="Acyl-CoA dehydrogenase/oxidase C-terminal" evidence="2">
    <location>
        <begin position="3"/>
        <end position="55"/>
    </location>
</feature>
<reference evidence="3 4" key="1">
    <citation type="journal article" date="2014" name="Genome Biol. Evol.">
        <title>The secreted proteins of Achlya hypogyna and Thraustotheca clavata identify the ancestral oomycete secretome and reveal gene acquisitions by horizontal gene transfer.</title>
        <authorList>
            <person name="Misner I."/>
            <person name="Blouin N."/>
            <person name="Leonard G."/>
            <person name="Richards T.A."/>
            <person name="Lane C.E."/>
        </authorList>
    </citation>
    <scope>NUCLEOTIDE SEQUENCE [LARGE SCALE GENOMIC DNA]</scope>
    <source>
        <strain evidence="3 4">ATCC 34112</strain>
    </source>
</reference>